<keyword evidence="1" id="KW-1133">Transmembrane helix</keyword>
<reference evidence="2 3" key="1">
    <citation type="journal article" date="2014" name="Int. J. Syst. Evol. Microbiol.">
        <title>Complete genome of a new Firmicutes species belonging to the dominant human colonic microbiota ('Ruminococcus bicirculans') reveals two chromosomes and a selective capacity to utilize plant glucans.</title>
        <authorList>
            <consortium name="NISC Comparative Sequencing Program"/>
            <person name="Wegmann U."/>
            <person name="Louis P."/>
            <person name="Goesmann A."/>
            <person name="Henrissat B."/>
            <person name="Duncan S.H."/>
            <person name="Flint H.J."/>
        </authorList>
    </citation>
    <scope>NUCLEOTIDE SEQUENCE [LARGE SCALE GENOMIC DNA]</scope>
    <source>
        <strain evidence="2 3">80/3</strain>
    </source>
</reference>
<sequence length="184" mass="20976">MKEKNKLFIPYVITLIGTIMMILLLVLPFTTATDEYAERLDRFADTEVYKGLSLTCADVKNVSLVDYARIYVAVGENFWKNEYAGWIYAGLIAAICLFSLIAVIKAIRKKPIGIIISTIFTVITVAIFNWDLSARHVVQNENYVWGVAHYCYYIIPIIIIVGSIWLFIKKRQLNKDISNSPLQS</sequence>
<feature type="transmembrane region" description="Helical" evidence="1">
    <location>
        <begin position="7"/>
        <end position="29"/>
    </location>
</feature>
<keyword evidence="1" id="KW-0472">Membrane</keyword>
<name>A0ABM9QDL5_9FIRM</name>
<proteinExistence type="predicted"/>
<protein>
    <submittedName>
        <fullName evidence="2">Uncharacterized protein</fullName>
    </submittedName>
</protein>
<keyword evidence="1" id="KW-0812">Transmembrane</keyword>
<feature type="transmembrane region" description="Helical" evidence="1">
    <location>
        <begin position="83"/>
        <end position="104"/>
    </location>
</feature>
<dbReference type="Proteomes" id="UP000027600">
    <property type="component" value="Chromosome I"/>
</dbReference>
<evidence type="ECO:0000256" key="1">
    <source>
        <dbReference type="SAM" id="Phobius"/>
    </source>
</evidence>
<evidence type="ECO:0000313" key="3">
    <source>
        <dbReference type="Proteomes" id="UP000027600"/>
    </source>
</evidence>
<dbReference type="RefSeq" id="WP_038670298.1">
    <property type="nucleotide sequence ID" value="NZ_HF545616.1"/>
</dbReference>
<evidence type="ECO:0000313" key="2">
    <source>
        <dbReference type="EMBL" id="CCO03874.1"/>
    </source>
</evidence>
<accession>A0ABM9QDL5</accession>
<feature type="transmembrane region" description="Helical" evidence="1">
    <location>
        <begin position="111"/>
        <end position="130"/>
    </location>
</feature>
<organism evidence="2 3">
    <name type="scientific">Ruminococcus bicirculans</name>
    <name type="common">ex Wegman et al. 2014</name>
    <dbReference type="NCBI Taxonomy" id="1160721"/>
    <lineage>
        <taxon>Bacteria</taxon>
        <taxon>Bacillati</taxon>
        <taxon>Bacillota</taxon>
        <taxon>Clostridia</taxon>
        <taxon>Eubacteriales</taxon>
        <taxon>Oscillospiraceae</taxon>
        <taxon>Ruminococcus</taxon>
    </lineage>
</organism>
<dbReference type="EMBL" id="HF545616">
    <property type="protein sequence ID" value="CCO03874.1"/>
    <property type="molecule type" value="Genomic_DNA"/>
</dbReference>
<keyword evidence="3" id="KW-1185">Reference proteome</keyword>
<feature type="transmembrane region" description="Helical" evidence="1">
    <location>
        <begin position="150"/>
        <end position="168"/>
    </location>
</feature>
<gene>
    <name evidence="2" type="ORF">RBI_I00134</name>
</gene>